<evidence type="ECO:0008006" key="4">
    <source>
        <dbReference type="Google" id="ProtNLM"/>
    </source>
</evidence>
<dbReference type="AlphaFoldDB" id="A0A4R5CIC7"/>
<dbReference type="EMBL" id="SMFK01000005">
    <property type="protein sequence ID" value="TDD97102.1"/>
    <property type="molecule type" value="Genomic_DNA"/>
</dbReference>
<dbReference type="OrthoDB" id="832379at2"/>
<reference evidence="2 3" key="1">
    <citation type="submission" date="2019-03" db="EMBL/GenBank/DDBJ databases">
        <title>Flavobacterium AR-3-4 sp. nov. isolated from arctic soil.</title>
        <authorList>
            <person name="Chaudhary D.K."/>
        </authorList>
    </citation>
    <scope>NUCLEOTIDE SEQUENCE [LARGE SCALE GENOMIC DNA]</scope>
    <source>
        <strain evidence="2 3">AR-3-4</strain>
    </source>
</reference>
<keyword evidence="3" id="KW-1185">Reference proteome</keyword>
<feature type="chain" id="PRO_5020977975" description="DUF1735 domain-containing protein" evidence="1">
    <location>
        <begin position="27"/>
        <end position="341"/>
    </location>
</feature>
<comment type="caution">
    <text evidence="2">The sequence shown here is derived from an EMBL/GenBank/DDBJ whole genome shotgun (WGS) entry which is preliminary data.</text>
</comment>
<gene>
    <name evidence="2" type="ORF">E0F76_10110</name>
</gene>
<evidence type="ECO:0000313" key="3">
    <source>
        <dbReference type="Proteomes" id="UP000295479"/>
    </source>
</evidence>
<dbReference type="Proteomes" id="UP000295479">
    <property type="component" value="Unassembled WGS sequence"/>
</dbReference>
<dbReference type="PROSITE" id="PS51257">
    <property type="entry name" value="PROKAR_LIPOPROTEIN"/>
    <property type="match status" value="1"/>
</dbReference>
<accession>A0A4R5CIC7</accession>
<organism evidence="2 3">
    <name type="scientific">Flavobacterium cellulosilyticum</name>
    <dbReference type="NCBI Taxonomy" id="2541731"/>
    <lineage>
        <taxon>Bacteria</taxon>
        <taxon>Pseudomonadati</taxon>
        <taxon>Bacteroidota</taxon>
        <taxon>Flavobacteriia</taxon>
        <taxon>Flavobacteriales</taxon>
        <taxon>Flavobacteriaceae</taxon>
        <taxon>Flavobacterium</taxon>
    </lineage>
</organism>
<protein>
    <recommendedName>
        <fullName evidence="4">DUF1735 domain-containing protein</fullName>
    </recommendedName>
</protein>
<proteinExistence type="predicted"/>
<sequence length="341" mass="39464">MLSKKYFQFLTLISLFLLFSCQSETAEQVYNNQATITKFSPLTTELKRVAMVNTADDNIIDQSSYFTIKLPYTIAVNYVSIVINSISDYQKVHNVINANANAVVKINFPITLTFYDYTEKVVENQMEFDLLLSNWNSKPDLLFKINCITINYPIKINSYNSANQIASSIQITSNQSLFNFIKNLNESQFIALSYPFTIVDTDKNVKSIGNNSQFENEIKYAIDNCTKNSNPLLDFIDTLTKYSWKISYSYHEKDNTLLYSGYVFVFKKDQSVSASKSGITTMGQWTTRIDNGNREFKISFSPDLLHQLDEDWKLFEFNNSQLRFRKVEGGYDNHYLYLDKN</sequence>
<evidence type="ECO:0000256" key="1">
    <source>
        <dbReference type="SAM" id="SignalP"/>
    </source>
</evidence>
<evidence type="ECO:0000313" key="2">
    <source>
        <dbReference type="EMBL" id="TDD97102.1"/>
    </source>
</evidence>
<name>A0A4R5CIC7_9FLAO</name>
<feature type="signal peptide" evidence="1">
    <location>
        <begin position="1"/>
        <end position="26"/>
    </location>
</feature>
<keyword evidence="1" id="KW-0732">Signal</keyword>